<dbReference type="PRINTS" id="PR00111">
    <property type="entry name" value="ABHYDROLASE"/>
</dbReference>
<dbReference type="AlphaFoldDB" id="A0A6A2YL07"/>
<dbReference type="Proteomes" id="UP000436088">
    <property type="component" value="Unassembled WGS sequence"/>
</dbReference>
<dbReference type="GO" id="GO:0003676">
    <property type="term" value="F:nucleic acid binding"/>
    <property type="evidence" value="ECO:0007669"/>
    <property type="project" value="InterPro"/>
</dbReference>
<dbReference type="PROSITE" id="PS50879">
    <property type="entry name" value="RNASE_H_1"/>
    <property type="match status" value="1"/>
</dbReference>
<dbReference type="InterPro" id="IPR054179">
    <property type="entry name" value="PSD13_N"/>
</dbReference>
<dbReference type="InterPro" id="IPR012337">
    <property type="entry name" value="RNaseH-like_sf"/>
</dbReference>
<dbReference type="PANTHER" id="PTHR10539">
    <property type="entry name" value="26S PROTEASOME NON-ATPASE REGULATORY SUBUNIT 13"/>
    <property type="match status" value="1"/>
</dbReference>
<dbReference type="CDD" id="cd06222">
    <property type="entry name" value="RNase_H_like"/>
    <property type="match status" value="1"/>
</dbReference>
<gene>
    <name evidence="4" type="ORF">F3Y22_tig00111403pilonHSYRG00142</name>
</gene>
<dbReference type="InterPro" id="IPR036397">
    <property type="entry name" value="RNaseH_sf"/>
</dbReference>
<dbReference type="GO" id="GO:0005829">
    <property type="term" value="C:cytosol"/>
    <property type="evidence" value="ECO:0007669"/>
    <property type="project" value="TreeGrafter"/>
</dbReference>
<evidence type="ECO:0000259" key="3">
    <source>
        <dbReference type="PROSITE" id="PS50879"/>
    </source>
</evidence>
<dbReference type="Pfam" id="PF22037">
    <property type="entry name" value="PSD13_N"/>
    <property type="match status" value="1"/>
</dbReference>
<dbReference type="GO" id="GO:0005198">
    <property type="term" value="F:structural molecule activity"/>
    <property type="evidence" value="ECO:0007669"/>
    <property type="project" value="TreeGrafter"/>
</dbReference>
<dbReference type="Gene3D" id="3.40.50.1820">
    <property type="entry name" value="alpha/beta hydrolase"/>
    <property type="match status" value="1"/>
</dbReference>
<evidence type="ECO:0000256" key="2">
    <source>
        <dbReference type="SAM" id="Coils"/>
    </source>
</evidence>
<keyword evidence="5" id="KW-1185">Reference proteome</keyword>
<dbReference type="GO" id="GO:0005634">
    <property type="term" value="C:nucleus"/>
    <property type="evidence" value="ECO:0007669"/>
    <property type="project" value="TreeGrafter"/>
</dbReference>
<dbReference type="Pfam" id="PF13456">
    <property type="entry name" value="RVT_3"/>
    <property type="match status" value="1"/>
</dbReference>
<dbReference type="InterPro" id="IPR029058">
    <property type="entry name" value="AB_hydrolase_fold"/>
</dbReference>
<dbReference type="InterPro" id="IPR000073">
    <property type="entry name" value="AB_hydrolase_1"/>
</dbReference>
<proteinExistence type="predicted"/>
<protein>
    <submittedName>
        <fullName evidence="4">26S proteasome non-ATPase regulatory subunit 13-like protein B</fullName>
    </submittedName>
</protein>
<reference evidence="4" key="1">
    <citation type="submission" date="2019-09" db="EMBL/GenBank/DDBJ databases">
        <title>Draft genome information of white flower Hibiscus syriacus.</title>
        <authorList>
            <person name="Kim Y.-M."/>
        </authorList>
    </citation>
    <scope>NUCLEOTIDE SEQUENCE [LARGE SCALE GENOMIC DNA]</scope>
    <source>
        <strain evidence="4">YM2019G1</strain>
    </source>
</reference>
<sequence length="960" mass="109477">MDTQRKCGKTLLDSVTCVVFLFLDFLDAVLCLVFKLVDEFFEGEARNPCYCGNDGEKTLSESLYGRRKTGFLGFARKWKIYGKKKDDGSINGSLAVNRWSDCGCNSCVSWTKEGHTHKLHVVAKHFPQGDEAAESVIFLHGFLSSSSFWTETVFSHLSESLKGHYRLFAVDLLGFGRSPKPNECKYTLLDHVEMIDKSVISPFQFNSFHLVAHSMGCIVALTLAAKYPNFVKSVTLVAPPYFPSAEDVTRTSLMVLNKLAGKTLWPPLAFGKSVMSWYEHVGRCFCFLFCRNHRTWEMILKLFTLRRELNFMEMDLTRHTHHSAWHNMHNTICGGATLTDEHLEILNKSKSVKVCIIHGDEDMEVPLECSKNMKMKFPELVELNIVQNADHKSVVLNRAKDFAKKTQKSQVELYKSSRLQLPFLRGVYLGSMASLQYLESIRNEHPELSDWYNSLADLFQKKLWHQLTLKLEQFVSLSAFQAGDALIKLYHNFITDFESKINPLKLAHFAVIVSQQYTEKEAAISFLEEVIEKLQATKEQRIEEPILYIKMQISKFKLEQGDQKECKKLLDDGKSTLDSMTDIDPSVYATYYWVSSQYHKFRQEFAEFYKSALLYLAYTSVESLSESFKLDLAFDLSFSALLGDNIYNFGELLAHPIVSTGDGVFTVRSADNLCSSETLGSEEVFFWKKIIWRGLLPPRVECFLWQIVHGKGLLGQNLLKEEFKELKMCCVPYARCRMSLPLICFSLVRWWGRSLDHLENKEFVVFEGGKFDKAEYFFLARFRLASWFLAKHKEVSIPKDSLISDPSLGDYVSLQSNQIAPILPWSPPPMGFVKLNVDAATTRDWKKSGLGGVLKDSSGSTLGYFKEPAGSGPPTLMELKAILKGLSFYANYRERIKDRLIIESDSKVAVDWIKGVELCPVVYAFLIKDIVHRLDAFEGVRWVNRTANLEADALAKEGID</sequence>
<dbReference type="Gene3D" id="3.30.420.10">
    <property type="entry name" value="Ribonuclease H-like superfamily/Ribonuclease H"/>
    <property type="match status" value="1"/>
</dbReference>
<dbReference type="GO" id="GO:0008541">
    <property type="term" value="C:proteasome regulatory particle, lid subcomplex"/>
    <property type="evidence" value="ECO:0007669"/>
    <property type="project" value="TreeGrafter"/>
</dbReference>
<dbReference type="Pfam" id="PF00561">
    <property type="entry name" value="Abhydrolase_1"/>
    <property type="match status" value="1"/>
</dbReference>
<dbReference type="PANTHER" id="PTHR10539:SF0">
    <property type="entry name" value="26S PROTEASOME NON-ATPASE REGULATORY SUBUNIT 13"/>
    <property type="match status" value="1"/>
</dbReference>
<comment type="caution">
    <text evidence="4">The sequence shown here is derived from an EMBL/GenBank/DDBJ whole genome shotgun (WGS) entry which is preliminary data.</text>
</comment>
<dbReference type="InterPro" id="IPR035298">
    <property type="entry name" value="PSMD13"/>
</dbReference>
<feature type="coiled-coil region" evidence="2">
    <location>
        <begin position="517"/>
        <end position="544"/>
    </location>
</feature>
<accession>A0A6A2YL07</accession>
<evidence type="ECO:0000313" key="4">
    <source>
        <dbReference type="EMBL" id="KAE8678604.1"/>
    </source>
</evidence>
<evidence type="ECO:0000256" key="1">
    <source>
        <dbReference type="ARBA" id="ARBA00022942"/>
    </source>
</evidence>
<dbReference type="InterPro" id="IPR044730">
    <property type="entry name" value="RNase_H-like_dom_plant"/>
</dbReference>
<dbReference type="EMBL" id="VEPZ02001332">
    <property type="protein sequence ID" value="KAE8678604.1"/>
    <property type="molecule type" value="Genomic_DNA"/>
</dbReference>
<name>A0A6A2YL07_HIBSY</name>
<evidence type="ECO:0000313" key="5">
    <source>
        <dbReference type="Proteomes" id="UP000436088"/>
    </source>
</evidence>
<dbReference type="GO" id="GO:0004523">
    <property type="term" value="F:RNA-DNA hybrid ribonuclease activity"/>
    <property type="evidence" value="ECO:0007669"/>
    <property type="project" value="InterPro"/>
</dbReference>
<keyword evidence="1" id="KW-0647">Proteasome</keyword>
<organism evidence="4 5">
    <name type="scientific">Hibiscus syriacus</name>
    <name type="common">Rose of Sharon</name>
    <dbReference type="NCBI Taxonomy" id="106335"/>
    <lineage>
        <taxon>Eukaryota</taxon>
        <taxon>Viridiplantae</taxon>
        <taxon>Streptophyta</taxon>
        <taxon>Embryophyta</taxon>
        <taxon>Tracheophyta</taxon>
        <taxon>Spermatophyta</taxon>
        <taxon>Magnoliopsida</taxon>
        <taxon>eudicotyledons</taxon>
        <taxon>Gunneridae</taxon>
        <taxon>Pentapetalae</taxon>
        <taxon>rosids</taxon>
        <taxon>malvids</taxon>
        <taxon>Malvales</taxon>
        <taxon>Malvaceae</taxon>
        <taxon>Malvoideae</taxon>
        <taxon>Hibiscus</taxon>
    </lineage>
</organism>
<dbReference type="SUPFAM" id="SSF53474">
    <property type="entry name" value="alpha/beta-Hydrolases"/>
    <property type="match status" value="1"/>
</dbReference>
<dbReference type="GO" id="GO:0006511">
    <property type="term" value="P:ubiquitin-dependent protein catabolic process"/>
    <property type="evidence" value="ECO:0007669"/>
    <property type="project" value="TreeGrafter"/>
</dbReference>
<keyword evidence="2" id="KW-0175">Coiled coil</keyword>
<feature type="domain" description="RNase H type-1" evidence="3">
    <location>
        <begin position="829"/>
        <end position="960"/>
    </location>
</feature>
<dbReference type="SUPFAM" id="SSF53098">
    <property type="entry name" value="Ribonuclease H-like"/>
    <property type="match status" value="1"/>
</dbReference>
<dbReference type="InterPro" id="IPR002156">
    <property type="entry name" value="RNaseH_domain"/>
</dbReference>